<keyword evidence="3" id="KW-0677">Repeat</keyword>
<evidence type="ECO:0000313" key="9">
    <source>
        <dbReference type="RefSeq" id="XP_028137813.1"/>
    </source>
</evidence>
<keyword evidence="5" id="KW-0862">Zinc</keyword>
<dbReference type="InterPro" id="IPR013087">
    <property type="entry name" value="Znf_C2H2_type"/>
</dbReference>
<dbReference type="PANTHER" id="PTHR24394">
    <property type="entry name" value="ZINC FINGER PROTEIN"/>
    <property type="match status" value="1"/>
</dbReference>
<dbReference type="PROSITE" id="PS50157">
    <property type="entry name" value="ZINC_FINGER_C2H2_2"/>
    <property type="match status" value="2"/>
</dbReference>
<keyword evidence="4 7" id="KW-0863">Zinc-finger</keyword>
<accession>A0A6P7FYC4</accession>
<dbReference type="PROSITE" id="PS00028">
    <property type="entry name" value="ZINC_FINGER_C2H2_1"/>
    <property type="match status" value="2"/>
</dbReference>
<dbReference type="SUPFAM" id="SSF57667">
    <property type="entry name" value="beta-beta-alpha zinc fingers"/>
    <property type="match status" value="1"/>
</dbReference>
<gene>
    <name evidence="9" type="primary">LOC114332251</name>
</gene>
<reference evidence="9" key="1">
    <citation type="submission" date="2025-08" db="UniProtKB">
        <authorList>
            <consortium name="RefSeq"/>
        </authorList>
    </citation>
    <scope>IDENTIFICATION</scope>
    <source>
        <tissue evidence="9">Whole insect</tissue>
    </source>
</reference>
<name>A0A6P7FYC4_DIAVI</name>
<dbReference type="SMART" id="SM00355">
    <property type="entry name" value="ZnF_C2H2"/>
    <property type="match status" value="2"/>
</dbReference>
<evidence type="ECO:0000256" key="4">
    <source>
        <dbReference type="ARBA" id="ARBA00022771"/>
    </source>
</evidence>
<evidence type="ECO:0000256" key="2">
    <source>
        <dbReference type="ARBA" id="ARBA00022723"/>
    </source>
</evidence>
<dbReference type="GO" id="GO:0005634">
    <property type="term" value="C:nucleus"/>
    <property type="evidence" value="ECO:0007669"/>
    <property type="project" value="UniProtKB-SubCell"/>
</dbReference>
<sequence>MEVKQEFSEKTCKVEIEYNDLNEALLDGSKCEVEEQSNTQTTHDTYDYADFKESSRHSEIYQDISKLNPIEENQKSEKGFTQGQIKTKIRETFGEHSSHKEHCTSRHAEEKTVNKNIKVQIRTGPYKCDFCFKQFSTPHKLEIHMRVHNGEKPYECKICFKRFTQAFNLKKHLRVHTGEKPYKCEICFNQFTEVLLKRITK</sequence>
<dbReference type="Gene3D" id="3.30.160.60">
    <property type="entry name" value="Classic Zinc Finger"/>
    <property type="match status" value="3"/>
</dbReference>
<feature type="domain" description="C2H2-type" evidence="8">
    <location>
        <begin position="126"/>
        <end position="153"/>
    </location>
</feature>
<evidence type="ECO:0000256" key="6">
    <source>
        <dbReference type="ARBA" id="ARBA00023242"/>
    </source>
</evidence>
<dbReference type="GO" id="GO:0008270">
    <property type="term" value="F:zinc ion binding"/>
    <property type="evidence" value="ECO:0007669"/>
    <property type="project" value="UniProtKB-KW"/>
</dbReference>
<evidence type="ECO:0000256" key="1">
    <source>
        <dbReference type="ARBA" id="ARBA00004123"/>
    </source>
</evidence>
<dbReference type="PANTHER" id="PTHR24394:SF29">
    <property type="entry name" value="MYONEURIN"/>
    <property type="match status" value="1"/>
</dbReference>
<comment type="subcellular location">
    <subcellularLocation>
        <location evidence="1">Nucleus</location>
    </subcellularLocation>
</comment>
<keyword evidence="2" id="KW-0479">Metal-binding</keyword>
<dbReference type="AlphaFoldDB" id="A0A6P7FYC4"/>
<dbReference type="FunFam" id="3.30.160.60:FF:001498">
    <property type="entry name" value="Zinc finger protein 404"/>
    <property type="match status" value="1"/>
</dbReference>
<dbReference type="InterPro" id="IPR036236">
    <property type="entry name" value="Znf_C2H2_sf"/>
</dbReference>
<dbReference type="InParanoid" id="A0A6P7FYC4"/>
<feature type="domain" description="C2H2-type" evidence="8">
    <location>
        <begin position="154"/>
        <end position="181"/>
    </location>
</feature>
<dbReference type="RefSeq" id="XP_028137813.1">
    <property type="nucleotide sequence ID" value="XM_028282012.1"/>
</dbReference>
<keyword evidence="6" id="KW-0539">Nucleus</keyword>
<dbReference type="GO" id="GO:0000981">
    <property type="term" value="F:DNA-binding transcription factor activity, RNA polymerase II-specific"/>
    <property type="evidence" value="ECO:0007669"/>
    <property type="project" value="TreeGrafter"/>
</dbReference>
<evidence type="ECO:0000256" key="7">
    <source>
        <dbReference type="PROSITE-ProRule" id="PRU00042"/>
    </source>
</evidence>
<evidence type="ECO:0000256" key="5">
    <source>
        <dbReference type="ARBA" id="ARBA00022833"/>
    </source>
</evidence>
<dbReference type="Pfam" id="PF00096">
    <property type="entry name" value="zf-C2H2"/>
    <property type="match status" value="2"/>
</dbReference>
<organism evidence="9">
    <name type="scientific">Diabrotica virgifera virgifera</name>
    <name type="common">western corn rootworm</name>
    <dbReference type="NCBI Taxonomy" id="50390"/>
    <lineage>
        <taxon>Eukaryota</taxon>
        <taxon>Metazoa</taxon>
        <taxon>Ecdysozoa</taxon>
        <taxon>Arthropoda</taxon>
        <taxon>Hexapoda</taxon>
        <taxon>Insecta</taxon>
        <taxon>Pterygota</taxon>
        <taxon>Neoptera</taxon>
        <taxon>Endopterygota</taxon>
        <taxon>Coleoptera</taxon>
        <taxon>Polyphaga</taxon>
        <taxon>Cucujiformia</taxon>
        <taxon>Chrysomeloidea</taxon>
        <taxon>Chrysomelidae</taxon>
        <taxon>Galerucinae</taxon>
        <taxon>Diabroticina</taxon>
        <taxon>Diabroticites</taxon>
        <taxon>Diabrotica</taxon>
    </lineage>
</organism>
<dbReference type="FunFam" id="3.30.160.60:FF:000072">
    <property type="entry name" value="zinc finger protein 143 isoform X1"/>
    <property type="match status" value="1"/>
</dbReference>
<evidence type="ECO:0000259" key="8">
    <source>
        <dbReference type="PROSITE" id="PS50157"/>
    </source>
</evidence>
<protein>
    <submittedName>
        <fullName evidence="9">Zinc finger protein 235-like</fullName>
    </submittedName>
</protein>
<evidence type="ECO:0000256" key="3">
    <source>
        <dbReference type="ARBA" id="ARBA00022737"/>
    </source>
</evidence>
<proteinExistence type="predicted"/>